<organism evidence="3 4">
    <name type="scientific">Candidatus Glomeribacter gigasporarum BEG34</name>
    <dbReference type="NCBI Taxonomy" id="1070319"/>
    <lineage>
        <taxon>Bacteria</taxon>
        <taxon>Pseudomonadati</taxon>
        <taxon>Pseudomonadota</taxon>
        <taxon>Betaproteobacteria</taxon>
        <taxon>Burkholderiales</taxon>
        <taxon>Burkholderiaceae</taxon>
        <taxon>Candidatus Glomeribacter</taxon>
    </lineage>
</organism>
<dbReference type="PANTHER" id="PTHR33375:SF1">
    <property type="entry name" value="CHROMOSOME-PARTITIONING PROTEIN PARB-RELATED"/>
    <property type="match status" value="1"/>
</dbReference>
<evidence type="ECO:0000256" key="1">
    <source>
        <dbReference type="ARBA" id="ARBA00006295"/>
    </source>
</evidence>
<dbReference type="Gene3D" id="1.10.10.730">
    <property type="entry name" value="KorB DNA-binding domain"/>
    <property type="match status" value="1"/>
</dbReference>
<dbReference type="GO" id="GO:0007059">
    <property type="term" value="P:chromosome segregation"/>
    <property type="evidence" value="ECO:0007669"/>
    <property type="project" value="TreeGrafter"/>
</dbReference>
<evidence type="ECO:0000313" key="3">
    <source>
        <dbReference type="EMBL" id="CCD29343.1"/>
    </source>
</evidence>
<dbReference type="Proteomes" id="UP000054051">
    <property type="component" value="Unassembled WGS sequence"/>
</dbReference>
<dbReference type="InterPro" id="IPR042075">
    <property type="entry name" value="KorB_DNA-db"/>
</dbReference>
<comment type="similarity">
    <text evidence="1">Belongs to the ParB family.</text>
</comment>
<dbReference type="InterPro" id="IPR003115">
    <property type="entry name" value="ParB_N"/>
</dbReference>
<dbReference type="Pfam" id="PF02195">
    <property type="entry name" value="ParB_N"/>
    <property type="match status" value="1"/>
</dbReference>
<evidence type="ECO:0000259" key="2">
    <source>
        <dbReference type="SMART" id="SM00470"/>
    </source>
</evidence>
<accession>G2J996</accession>
<dbReference type="InterPro" id="IPR050336">
    <property type="entry name" value="Chromosome_partition/occlusion"/>
</dbReference>
<reference evidence="3 4" key="1">
    <citation type="submission" date="2011-08" db="EMBL/GenBank/DDBJ databases">
        <title>The genome of the obligate endobacterium of an arbuscular mycorrhizal fungus reveals an interphylum network of nutritional interactions.</title>
        <authorList>
            <person name="Ghignone S."/>
            <person name="Salvioli A."/>
            <person name="Anca I."/>
            <person name="Lumini E."/>
            <person name="Ortu G."/>
            <person name="Petiti L."/>
            <person name="Cruveiller S."/>
            <person name="Bianciotto V."/>
            <person name="Piffanelli P."/>
            <person name="Lanfranco L."/>
            <person name="Bonfante P."/>
        </authorList>
    </citation>
    <scope>NUCLEOTIDE SEQUENCE [LARGE SCALE GENOMIC DNA]</scope>
    <source>
        <strain evidence="3 4">BEG34</strain>
    </source>
</reference>
<name>G2J996_9BURK</name>
<keyword evidence="4" id="KW-1185">Reference proteome</keyword>
<dbReference type="PANTHER" id="PTHR33375">
    <property type="entry name" value="CHROMOSOME-PARTITIONING PROTEIN PARB-RELATED"/>
    <property type="match status" value="1"/>
</dbReference>
<dbReference type="STRING" id="1070319.CAGGBEG34_220095"/>
<dbReference type="OrthoDB" id="8702972at2"/>
<dbReference type="RefSeq" id="WP_006682555.1">
    <property type="nucleotide sequence ID" value="NZ_CAFB01000039.1"/>
</dbReference>
<comment type="caution">
    <text evidence="3">The sequence shown here is derived from an EMBL/GenBank/DDBJ whole genome shotgun (WGS) entry which is preliminary data.</text>
</comment>
<dbReference type="GO" id="GO:0005694">
    <property type="term" value="C:chromosome"/>
    <property type="evidence" value="ECO:0007669"/>
    <property type="project" value="TreeGrafter"/>
</dbReference>
<dbReference type="eggNOG" id="COG1475">
    <property type="taxonomic scope" value="Bacteria"/>
</dbReference>
<dbReference type="SUPFAM" id="SSF110849">
    <property type="entry name" value="ParB/Sulfiredoxin"/>
    <property type="match status" value="1"/>
</dbReference>
<sequence>MNSSKFFNRLEAPAEQIVHLDIHRIEPDPNQPRTQFYPVDGVIDPTVMQALEELADDIDANSLLQPIIVQEAGDKYRIVVGERRWRAFKLNHERGRPNSSAIPAIVRPDLSAARLRLAQLSENLQRSDLTDLEVAQFIQSVLKQYPELQKQELARVLKKSNQYISRLLALLNPAWSDVVNTGMIAHASLLESFRALPEHKREELKARARQEDRPLTISDLRSAKEAWMQDPNNAIHTRLTPELAHQTQAFIASEAPRDESYTPSAALQSVAPVIQDTGGEAIIPYSPKAINPAVFEKRETRLTLQQLEALLTRNALPNKKHPVSLMLPAEEIKHAITQLGGTPSEDERQLPMVLAETINRLSR</sequence>
<dbReference type="EMBL" id="CAFB01000039">
    <property type="protein sequence ID" value="CCD29343.1"/>
    <property type="molecule type" value="Genomic_DNA"/>
</dbReference>
<dbReference type="InterPro" id="IPR004437">
    <property type="entry name" value="ParB/RepB/Spo0J"/>
</dbReference>
<dbReference type="InterPro" id="IPR036086">
    <property type="entry name" value="ParB/Sulfiredoxin_sf"/>
</dbReference>
<gene>
    <name evidence="3" type="ORF">CAGGBEG34_220095</name>
</gene>
<proteinExistence type="inferred from homology"/>
<dbReference type="Gene3D" id="3.90.1530.30">
    <property type="match status" value="1"/>
</dbReference>
<dbReference type="NCBIfam" id="TIGR00180">
    <property type="entry name" value="parB_part"/>
    <property type="match status" value="1"/>
</dbReference>
<evidence type="ECO:0000313" key="4">
    <source>
        <dbReference type="Proteomes" id="UP000054051"/>
    </source>
</evidence>
<protein>
    <submittedName>
        <fullName evidence="3">Putative chromosome-partitioning protein parB</fullName>
    </submittedName>
</protein>
<dbReference type="GO" id="GO:0003677">
    <property type="term" value="F:DNA binding"/>
    <property type="evidence" value="ECO:0007669"/>
    <property type="project" value="InterPro"/>
</dbReference>
<dbReference type="SUPFAM" id="SSF109709">
    <property type="entry name" value="KorB DNA-binding domain-like"/>
    <property type="match status" value="1"/>
</dbReference>
<dbReference type="SMART" id="SM00470">
    <property type="entry name" value="ParB"/>
    <property type="match status" value="1"/>
</dbReference>
<feature type="domain" description="ParB-like N-terminal" evidence="2">
    <location>
        <begin position="18"/>
        <end position="124"/>
    </location>
</feature>
<dbReference type="AlphaFoldDB" id="G2J996"/>